<sequence length="73" mass="8237">MHHHLRILHGSPTSAELAAITAVLGALVHGAGEHTAGHPHRRARRVEWDRHWHPHPAPHSWRARALRTPFGRP</sequence>
<name>A0ABU3QU35_9ACTN</name>
<evidence type="ECO:0000256" key="1">
    <source>
        <dbReference type="SAM" id="MobiDB-lite"/>
    </source>
</evidence>
<accession>A0ABU3QU35</accession>
<dbReference type="Proteomes" id="UP001250181">
    <property type="component" value="Unassembled WGS sequence"/>
</dbReference>
<protein>
    <submittedName>
        <fullName evidence="2">Acyl-CoA carboxylase subunit epsilon</fullName>
    </submittedName>
</protein>
<feature type="compositionally biased region" description="Basic residues" evidence="1">
    <location>
        <begin position="53"/>
        <end position="65"/>
    </location>
</feature>
<dbReference type="EMBL" id="JAWCTQ010000061">
    <property type="protein sequence ID" value="MDT9686296.1"/>
    <property type="molecule type" value="Genomic_DNA"/>
</dbReference>
<evidence type="ECO:0000313" key="3">
    <source>
        <dbReference type="Proteomes" id="UP001250181"/>
    </source>
</evidence>
<keyword evidence="3" id="KW-1185">Reference proteome</keyword>
<organism evidence="2 3">
    <name type="scientific">Streptomyces tamarix</name>
    <dbReference type="NCBI Taxonomy" id="3078565"/>
    <lineage>
        <taxon>Bacteria</taxon>
        <taxon>Bacillati</taxon>
        <taxon>Actinomycetota</taxon>
        <taxon>Actinomycetes</taxon>
        <taxon>Kitasatosporales</taxon>
        <taxon>Streptomycetaceae</taxon>
        <taxon>Streptomyces</taxon>
    </lineage>
</organism>
<comment type="caution">
    <text evidence="2">The sequence shown here is derived from an EMBL/GenBank/DDBJ whole genome shotgun (WGS) entry which is preliminary data.</text>
</comment>
<reference evidence="2 3" key="1">
    <citation type="submission" date="2023-09" db="EMBL/GenBank/DDBJ databases">
        <title>Streptomyces sp. nov.: A antagonism against Alternaria gaisen Producing Streptochlin, Isolated from Tamarix root soil.</title>
        <authorList>
            <person name="Chen Y."/>
        </authorList>
    </citation>
    <scope>NUCLEOTIDE SEQUENCE [LARGE SCALE GENOMIC DNA]</scope>
    <source>
        <strain evidence="2 3">TRM76323</strain>
    </source>
</reference>
<evidence type="ECO:0000313" key="2">
    <source>
        <dbReference type="EMBL" id="MDT9686296.1"/>
    </source>
</evidence>
<feature type="region of interest" description="Disordered" evidence="1">
    <location>
        <begin position="53"/>
        <end position="73"/>
    </location>
</feature>
<dbReference type="RefSeq" id="WP_315881328.1">
    <property type="nucleotide sequence ID" value="NZ_JAWCTQ010000061.1"/>
</dbReference>
<dbReference type="InterPro" id="IPR032716">
    <property type="entry name" value="ACC_epsilon"/>
</dbReference>
<dbReference type="Pfam" id="PF13822">
    <property type="entry name" value="ACC_epsilon"/>
    <property type="match status" value="1"/>
</dbReference>
<gene>
    <name evidence="2" type="ORF">RND61_30130</name>
</gene>
<proteinExistence type="predicted"/>